<dbReference type="AlphaFoldDB" id="A0A1D7MLB1"/>
<dbReference type="EMBL" id="CP097770">
    <property type="protein sequence ID" value="URJ48529.1"/>
    <property type="molecule type" value="Genomic_DNA"/>
</dbReference>
<sequence length="86" mass="9523">MANRDDRVNELHDNDFEPSLQNAETNWENLTEGPDTPLEDVPDADELTPNSPVDPSAPAEFLHGTDLLNGTDGDEEEQLDSDDMLD</sequence>
<feature type="compositionally biased region" description="Acidic residues" evidence="1">
    <location>
        <begin position="37"/>
        <end position="46"/>
    </location>
</feature>
<protein>
    <submittedName>
        <fullName evidence="2">Uncharacterized protein</fullName>
    </submittedName>
</protein>
<gene>
    <name evidence="2" type="ORF">MF626_002771</name>
</gene>
<proteinExistence type="predicted"/>
<dbReference type="Proteomes" id="UP001055784">
    <property type="component" value="Chromosome"/>
</dbReference>
<organism evidence="2 3">
    <name type="scientific">Paenibacillus polymyxa</name>
    <name type="common">Bacillus polymyxa</name>
    <dbReference type="NCBI Taxonomy" id="1406"/>
    <lineage>
        <taxon>Bacteria</taxon>
        <taxon>Bacillati</taxon>
        <taxon>Bacillota</taxon>
        <taxon>Bacilli</taxon>
        <taxon>Bacillales</taxon>
        <taxon>Paenibacillaceae</taxon>
        <taxon>Paenibacillus</taxon>
    </lineage>
</organism>
<evidence type="ECO:0000313" key="3">
    <source>
        <dbReference type="Proteomes" id="UP001055784"/>
    </source>
</evidence>
<feature type="compositionally biased region" description="Polar residues" evidence="1">
    <location>
        <begin position="19"/>
        <end position="29"/>
    </location>
</feature>
<dbReference type="RefSeq" id="WP_061831212.1">
    <property type="nucleotide sequence ID" value="NZ_CP015423.1"/>
</dbReference>
<evidence type="ECO:0000256" key="1">
    <source>
        <dbReference type="SAM" id="MobiDB-lite"/>
    </source>
</evidence>
<name>A0A1D7MLB1_PAEPO</name>
<reference evidence="2" key="1">
    <citation type="submission" date="2022-11" db="EMBL/GenBank/DDBJ databases">
        <authorList>
            <person name="Vasilchenko N.G."/>
            <person name="Prazdnova E.V."/>
            <person name="Gorovtsov A.V."/>
            <person name="Chistyakov V.A."/>
            <person name="Pak M.L."/>
        </authorList>
    </citation>
    <scope>NUCLEOTIDE SEQUENCE</scope>
    <source>
        <strain evidence="2">R 4.5</strain>
    </source>
</reference>
<feature type="region of interest" description="Disordered" evidence="1">
    <location>
        <begin position="1"/>
        <end position="86"/>
    </location>
</feature>
<accession>A0A1D7MLB1</accession>
<evidence type="ECO:0000313" key="2">
    <source>
        <dbReference type="EMBL" id="URJ48529.1"/>
    </source>
</evidence>
<feature type="compositionally biased region" description="Acidic residues" evidence="1">
    <location>
        <begin position="72"/>
        <end position="86"/>
    </location>
</feature>
<feature type="compositionally biased region" description="Basic and acidic residues" evidence="1">
    <location>
        <begin position="1"/>
        <end position="15"/>
    </location>
</feature>